<evidence type="ECO:0000313" key="2">
    <source>
        <dbReference type="EMBL" id="MCP2357970.1"/>
    </source>
</evidence>
<evidence type="ECO:0000256" key="1">
    <source>
        <dbReference type="SAM" id="MobiDB-lite"/>
    </source>
</evidence>
<protein>
    <submittedName>
        <fullName evidence="2">Uncharacterized protein</fullName>
    </submittedName>
</protein>
<evidence type="ECO:0000313" key="3">
    <source>
        <dbReference type="Proteomes" id="UP001139648"/>
    </source>
</evidence>
<feature type="region of interest" description="Disordered" evidence="1">
    <location>
        <begin position="160"/>
        <end position="236"/>
    </location>
</feature>
<comment type="caution">
    <text evidence="2">The sequence shown here is derived from an EMBL/GenBank/DDBJ whole genome shotgun (WGS) entry which is preliminary data.</text>
</comment>
<dbReference type="EMBL" id="JAMZEB010000002">
    <property type="protein sequence ID" value="MCP2357970.1"/>
    <property type="molecule type" value="Genomic_DNA"/>
</dbReference>
<reference evidence="2" key="1">
    <citation type="submission" date="2022-06" db="EMBL/GenBank/DDBJ databases">
        <title>Sequencing the genomes of 1000 actinobacteria strains.</title>
        <authorList>
            <person name="Klenk H.-P."/>
        </authorList>
    </citation>
    <scope>NUCLEOTIDE SEQUENCE</scope>
    <source>
        <strain evidence="2">DSM 46694</strain>
    </source>
</reference>
<accession>A0A9X2K3B9</accession>
<feature type="region of interest" description="Disordered" evidence="1">
    <location>
        <begin position="31"/>
        <end position="51"/>
    </location>
</feature>
<dbReference type="Proteomes" id="UP001139648">
    <property type="component" value="Unassembled WGS sequence"/>
</dbReference>
<name>A0A9X2K3B9_9ACTN</name>
<organism evidence="2 3">
    <name type="scientific">Nonomuraea thailandensis</name>
    <dbReference type="NCBI Taxonomy" id="1188745"/>
    <lineage>
        <taxon>Bacteria</taxon>
        <taxon>Bacillati</taxon>
        <taxon>Actinomycetota</taxon>
        <taxon>Actinomycetes</taxon>
        <taxon>Streptosporangiales</taxon>
        <taxon>Streptosporangiaceae</taxon>
        <taxon>Nonomuraea</taxon>
    </lineage>
</organism>
<sequence>MPNPTWPGGVAGQVEGVRVVPAARVVVGRAEEHGDLPASGDGGAADGDVAVGGAEEGLHRGLPAHRLVEVDPDQAGPLAQAPPLGRVGGEGVQGGGRAALPLATTVRLVDELTRHGLPARDEQRRVRIGTRMWEPAQRASPVRTLRETAMQFMGDLHHVVGPSLRARPGGRARGGRARPGGARRRARLGPDPRRCSSPAWPLSGPSARGRDGSTPIRSRMADAARDCRCDDLSSRP</sequence>
<keyword evidence="3" id="KW-1185">Reference proteome</keyword>
<feature type="compositionally biased region" description="Basic and acidic residues" evidence="1">
    <location>
        <begin position="219"/>
        <end position="236"/>
    </location>
</feature>
<feature type="compositionally biased region" description="Basic residues" evidence="1">
    <location>
        <begin position="168"/>
        <end position="187"/>
    </location>
</feature>
<gene>
    <name evidence="2" type="ORF">HD597_004990</name>
</gene>
<dbReference type="AlphaFoldDB" id="A0A9X2K3B9"/>
<proteinExistence type="predicted"/>